<evidence type="ECO:0000313" key="3">
    <source>
        <dbReference type="Proteomes" id="UP001419268"/>
    </source>
</evidence>
<feature type="domain" description="Reverse transcriptase Ty1/copia-type" evidence="1">
    <location>
        <begin position="118"/>
        <end position="287"/>
    </location>
</feature>
<organism evidence="2 3">
    <name type="scientific">Stephania cephalantha</name>
    <dbReference type="NCBI Taxonomy" id="152367"/>
    <lineage>
        <taxon>Eukaryota</taxon>
        <taxon>Viridiplantae</taxon>
        <taxon>Streptophyta</taxon>
        <taxon>Embryophyta</taxon>
        <taxon>Tracheophyta</taxon>
        <taxon>Spermatophyta</taxon>
        <taxon>Magnoliopsida</taxon>
        <taxon>Ranunculales</taxon>
        <taxon>Menispermaceae</taxon>
        <taxon>Menispermoideae</taxon>
        <taxon>Cissampelideae</taxon>
        <taxon>Stephania</taxon>
    </lineage>
</organism>
<comment type="caution">
    <text evidence="2">The sequence shown here is derived from an EMBL/GenBank/DDBJ whole genome shotgun (WGS) entry which is preliminary data.</text>
</comment>
<gene>
    <name evidence="2" type="ORF">Scep_004422</name>
</gene>
<proteinExistence type="predicted"/>
<protein>
    <recommendedName>
        <fullName evidence="1">Reverse transcriptase Ty1/copia-type domain-containing protein</fullName>
    </recommendedName>
</protein>
<dbReference type="Pfam" id="PF07727">
    <property type="entry name" value="RVT_2"/>
    <property type="match status" value="1"/>
</dbReference>
<dbReference type="EMBL" id="JBBNAG010000002">
    <property type="protein sequence ID" value="KAK9157848.1"/>
    <property type="molecule type" value="Genomic_DNA"/>
</dbReference>
<dbReference type="PANTHER" id="PTHR43383">
    <property type="entry name" value="NODULIN 6"/>
    <property type="match status" value="1"/>
</dbReference>
<dbReference type="Proteomes" id="UP001419268">
    <property type="component" value="Unassembled WGS sequence"/>
</dbReference>
<name>A0AAP0KTV8_9MAGN</name>
<dbReference type="AlphaFoldDB" id="A0AAP0KTV8"/>
<evidence type="ECO:0000313" key="2">
    <source>
        <dbReference type="EMBL" id="KAK9157848.1"/>
    </source>
</evidence>
<sequence>MFSILSKFDTSLSCSWPFFTNSSVRFSSSSNAGTSAELNNCNPTPSPFLEEFAPFDDHVPPPPRRSDRVIEPPPYLKDYHCFSAISSLYEPSSYREAGTDPNWQEAMTDELCALEKTHTWDLVDLPIGKTPIGCKWVYKIKTHFDGSVERYKALLVAKGIGYEETFAPMARLTSVRSLLVVAIIKTWSLFQMDVKNAFLNGDLEEEVYMRPPPGYAQSPNQVCLLRQALYGLKQAPRAWFVKFSSTITKFGFTSSPHDSALFTRHTDRGIVLLPLYVDDMIITGDDSIGFLN</sequence>
<dbReference type="SUPFAM" id="SSF56672">
    <property type="entry name" value="DNA/RNA polymerases"/>
    <property type="match status" value="1"/>
</dbReference>
<accession>A0AAP0KTV8</accession>
<evidence type="ECO:0000259" key="1">
    <source>
        <dbReference type="Pfam" id="PF07727"/>
    </source>
</evidence>
<dbReference type="PANTHER" id="PTHR43383:SF2">
    <property type="entry name" value="AMIDOHYDROLASE 2 FAMILY PROTEIN"/>
    <property type="match status" value="1"/>
</dbReference>
<dbReference type="InterPro" id="IPR013103">
    <property type="entry name" value="RVT_2"/>
</dbReference>
<reference evidence="2 3" key="1">
    <citation type="submission" date="2024-01" db="EMBL/GenBank/DDBJ databases">
        <title>Genome assemblies of Stephania.</title>
        <authorList>
            <person name="Yang L."/>
        </authorList>
    </citation>
    <scope>NUCLEOTIDE SEQUENCE [LARGE SCALE GENOMIC DNA]</scope>
    <source>
        <strain evidence="2">JXDWG</strain>
        <tissue evidence="2">Leaf</tissue>
    </source>
</reference>
<dbReference type="InterPro" id="IPR043502">
    <property type="entry name" value="DNA/RNA_pol_sf"/>
</dbReference>
<keyword evidence="3" id="KW-1185">Reference proteome</keyword>